<dbReference type="SUPFAM" id="SSF110997">
    <property type="entry name" value="Sporulation related repeat"/>
    <property type="match status" value="1"/>
</dbReference>
<dbReference type="RefSeq" id="WP_089273581.1">
    <property type="nucleotide sequence ID" value="NZ_FZOC01000003.1"/>
</dbReference>
<organism evidence="4 5">
    <name type="scientific">Humidesulfovibrio mexicanus</name>
    <dbReference type="NCBI Taxonomy" id="147047"/>
    <lineage>
        <taxon>Bacteria</taxon>
        <taxon>Pseudomonadati</taxon>
        <taxon>Thermodesulfobacteriota</taxon>
        <taxon>Desulfovibrionia</taxon>
        <taxon>Desulfovibrionales</taxon>
        <taxon>Desulfovibrionaceae</taxon>
        <taxon>Humidesulfovibrio</taxon>
    </lineage>
</organism>
<evidence type="ECO:0000313" key="4">
    <source>
        <dbReference type="EMBL" id="SNR87177.1"/>
    </source>
</evidence>
<accession>A0A238ZUT0</accession>
<feature type="domain" description="SPOR" evidence="3">
    <location>
        <begin position="187"/>
        <end position="265"/>
    </location>
</feature>
<protein>
    <submittedName>
        <fullName evidence="4">Cell division protein FtsN</fullName>
    </submittedName>
</protein>
<dbReference type="GO" id="GO:0042834">
    <property type="term" value="F:peptidoglycan binding"/>
    <property type="evidence" value="ECO:0007669"/>
    <property type="project" value="InterPro"/>
</dbReference>
<dbReference type="InterPro" id="IPR036680">
    <property type="entry name" value="SPOR-like_sf"/>
</dbReference>
<name>A0A238ZUT0_9BACT</name>
<dbReference type="Proteomes" id="UP000198324">
    <property type="component" value="Unassembled WGS sequence"/>
</dbReference>
<evidence type="ECO:0000256" key="2">
    <source>
        <dbReference type="SAM" id="Phobius"/>
    </source>
</evidence>
<dbReference type="EMBL" id="FZOC01000003">
    <property type="protein sequence ID" value="SNR87177.1"/>
    <property type="molecule type" value="Genomic_DNA"/>
</dbReference>
<keyword evidence="2" id="KW-1133">Transmembrane helix</keyword>
<proteinExistence type="predicted"/>
<keyword evidence="2" id="KW-0472">Membrane</keyword>
<keyword evidence="4" id="KW-0131">Cell cycle</keyword>
<dbReference type="Pfam" id="PF05036">
    <property type="entry name" value="SPOR"/>
    <property type="match status" value="1"/>
</dbReference>
<reference evidence="4 5" key="1">
    <citation type="submission" date="2017-06" db="EMBL/GenBank/DDBJ databases">
        <authorList>
            <person name="Kim H.J."/>
            <person name="Triplett B.A."/>
        </authorList>
    </citation>
    <scope>NUCLEOTIDE SEQUENCE [LARGE SCALE GENOMIC DNA]</scope>
    <source>
        <strain evidence="4 5">DSM 13116</strain>
    </source>
</reference>
<dbReference type="GO" id="GO:0051301">
    <property type="term" value="P:cell division"/>
    <property type="evidence" value="ECO:0007669"/>
    <property type="project" value="UniProtKB-KW"/>
</dbReference>
<sequence length="270" mass="28624">MNAPIRLKDPSVSGKQYTISMGFGGFAALVACLALALSLFFVLGVLVGRGHKPETAVPVVADIMPREVPATVPAPPQEVLKAEELSYTQHLGQAHDGPAPSRPIDAERPRPPVKPAAKPQAKADAKPQAKADAKPQASKPDAPPPAKALADASARKPTDSKVDRLADAVVSKAQGKKTSPPPKPDADTRRYDYAYQTATFPDADSARAHLKRIKALGIKGDVESGQTDGKDWHRVVVFFQGTPTDTRALKAKLATIGVQKLVMRSKVAAE</sequence>
<dbReference type="AlphaFoldDB" id="A0A238ZUT0"/>
<keyword evidence="4" id="KW-0132">Cell division</keyword>
<keyword evidence="2" id="KW-0812">Transmembrane</keyword>
<dbReference type="InterPro" id="IPR007730">
    <property type="entry name" value="SPOR-like_dom"/>
</dbReference>
<dbReference type="Gene3D" id="3.30.70.1070">
    <property type="entry name" value="Sporulation related repeat"/>
    <property type="match status" value="1"/>
</dbReference>
<keyword evidence="5" id="KW-1185">Reference proteome</keyword>
<dbReference type="PROSITE" id="PS51257">
    <property type="entry name" value="PROKAR_LIPOPROTEIN"/>
    <property type="match status" value="1"/>
</dbReference>
<gene>
    <name evidence="4" type="ORF">SAMN04488503_1633</name>
</gene>
<evidence type="ECO:0000256" key="1">
    <source>
        <dbReference type="SAM" id="MobiDB-lite"/>
    </source>
</evidence>
<feature type="compositionally biased region" description="Basic and acidic residues" evidence="1">
    <location>
        <begin position="121"/>
        <end position="133"/>
    </location>
</feature>
<evidence type="ECO:0000259" key="3">
    <source>
        <dbReference type="PROSITE" id="PS51724"/>
    </source>
</evidence>
<feature type="compositionally biased region" description="Basic and acidic residues" evidence="1">
    <location>
        <begin position="153"/>
        <end position="166"/>
    </location>
</feature>
<feature type="transmembrane region" description="Helical" evidence="2">
    <location>
        <begin position="21"/>
        <end position="47"/>
    </location>
</feature>
<dbReference type="OrthoDB" id="5453354at2"/>
<feature type="region of interest" description="Disordered" evidence="1">
    <location>
        <begin position="91"/>
        <end position="189"/>
    </location>
</feature>
<evidence type="ECO:0000313" key="5">
    <source>
        <dbReference type="Proteomes" id="UP000198324"/>
    </source>
</evidence>
<dbReference type="PROSITE" id="PS51724">
    <property type="entry name" value="SPOR"/>
    <property type="match status" value="1"/>
</dbReference>